<dbReference type="Proteomes" id="UP001281410">
    <property type="component" value="Unassembled WGS sequence"/>
</dbReference>
<protein>
    <submittedName>
        <fullName evidence="1">Uncharacterized protein</fullName>
    </submittedName>
</protein>
<accession>A0AAE0AM76</accession>
<evidence type="ECO:0000313" key="2">
    <source>
        <dbReference type="Proteomes" id="UP001281410"/>
    </source>
</evidence>
<evidence type="ECO:0000313" key="1">
    <source>
        <dbReference type="EMBL" id="KAK3220591.1"/>
    </source>
</evidence>
<sequence length="174" mass="20311">MGGVGKKKSTCNDIEYFVFGLFTDIRYRNDKEKFSFIRKQIKDLEDDGKTKVKFFTLVDATDSTREADNFLKKHFGELDNTKIICEFRVVPCYNDEGDKHLEADLANFRKRMLDCYSACCFSWHYFKKCLLSQLMAGKEGRETIEILVGYAEETLGYVMQPGKYRTFPLRLQVP</sequence>
<name>A0AAE0AM76_9ROSI</name>
<gene>
    <name evidence="1" type="ORF">Dsin_014561</name>
</gene>
<comment type="caution">
    <text evidence="1">The sequence shown here is derived from an EMBL/GenBank/DDBJ whole genome shotgun (WGS) entry which is preliminary data.</text>
</comment>
<dbReference type="EMBL" id="JANJYJ010000004">
    <property type="protein sequence ID" value="KAK3220591.1"/>
    <property type="molecule type" value="Genomic_DNA"/>
</dbReference>
<dbReference type="AlphaFoldDB" id="A0AAE0AM76"/>
<reference evidence="1" key="1">
    <citation type="journal article" date="2023" name="Plant J.">
        <title>Genome sequences and population genomics provide insights into the demographic history, inbreeding, and mutation load of two 'living fossil' tree species of Dipteronia.</title>
        <authorList>
            <person name="Feng Y."/>
            <person name="Comes H.P."/>
            <person name="Chen J."/>
            <person name="Zhu S."/>
            <person name="Lu R."/>
            <person name="Zhang X."/>
            <person name="Li P."/>
            <person name="Qiu J."/>
            <person name="Olsen K.M."/>
            <person name="Qiu Y."/>
        </authorList>
    </citation>
    <scope>NUCLEOTIDE SEQUENCE</scope>
    <source>
        <strain evidence="1">NBL</strain>
    </source>
</reference>
<keyword evidence="2" id="KW-1185">Reference proteome</keyword>
<organism evidence="1 2">
    <name type="scientific">Dipteronia sinensis</name>
    <dbReference type="NCBI Taxonomy" id="43782"/>
    <lineage>
        <taxon>Eukaryota</taxon>
        <taxon>Viridiplantae</taxon>
        <taxon>Streptophyta</taxon>
        <taxon>Embryophyta</taxon>
        <taxon>Tracheophyta</taxon>
        <taxon>Spermatophyta</taxon>
        <taxon>Magnoliopsida</taxon>
        <taxon>eudicotyledons</taxon>
        <taxon>Gunneridae</taxon>
        <taxon>Pentapetalae</taxon>
        <taxon>rosids</taxon>
        <taxon>malvids</taxon>
        <taxon>Sapindales</taxon>
        <taxon>Sapindaceae</taxon>
        <taxon>Hippocastanoideae</taxon>
        <taxon>Acereae</taxon>
        <taxon>Dipteronia</taxon>
    </lineage>
</organism>
<proteinExistence type="predicted"/>